<sequence length="140" mass="16454">MPKQLLRDVNIFPTFEVIHEALGEASVSYEQFLYRLSVSFPEMSLDWRYYKDGKAWLCKGSKRKKTIFWLSVWEGFFKLSFFFTEKTCSGVMDLEIAEELKMQLQNAAMVGKLIPLICDMSEEYQLEDLFTVMKYKAALK</sequence>
<dbReference type="EMBL" id="LT630003">
    <property type="protein sequence ID" value="SET88343.1"/>
    <property type="molecule type" value="Genomic_DNA"/>
</dbReference>
<protein>
    <recommendedName>
        <fullName evidence="3">DUF3788 family protein</fullName>
    </recommendedName>
</protein>
<accession>A0ABY1CBA5</accession>
<evidence type="ECO:0000313" key="1">
    <source>
        <dbReference type="EMBL" id="SET88343.1"/>
    </source>
</evidence>
<dbReference type="InterPro" id="IPR024265">
    <property type="entry name" value="DUF3788"/>
</dbReference>
<dbReference type="Proteomes" id="UP000198970">
    <property type="component" value="Chromosome I"/>
</dbReference>
<name>A0ABY1CBA5_9FIRM</name>
<dbReference type="RefSeq" id="WP_197678650.1">
    <property type="nucleotide sequence ID" value="NZ_LT630003.1"/>
</dbReference>
<gene>
    <name evidence="1" type="ORF">SAMN02745906_2698</name>
</gene>
<proteinExistence type="predicted"/>
<organism evidence="1 2">
    <name type="scientific">Lacrimispora sphenoides JCM 1415</name>
    <dbReference type="NCBI Taxonomy" id="1297793"/>
    <lineage>
        <taxon>Bacteria</taxon>
        <taxon>Bacillati</taxon>
        <taxon>Bacillota</taxon>
        <taxon>Clostridia</taxon>
        <taxon>Lachnospirales</taxon>
        <taxon>Lachnospiraceae</taxon>
        <taxon>Lacrimispora</taxon>
    </lineage>
</organism>
<keyword evidence="2" id="KW-1185">Reference proteome</keyword>
<evidence type="ECO:0000313" key="2">
    <source>
        <dbReference type="Proteomes" id="UP000198970"/>
    </source>
</evidence>
<dbReference type="Pfam" id="PF12663">
    <property type="entry name" value="DUF3788"/>
    <property type="match status" value="1"/>
</dbReference>
<reference evidence="1 2" key="1">
    <citation type="submission" date="2016-10" db="EMBL/GenBank/DDBJ databases">
        <authorList>
            <person name="Varghese N."/>
            <person name="Submissions S."/>
        </authorList>
    </citation>
    <scope>NUCLEOTIDE SEQUENCE [LARGE SCALE GENOMIC DNA]</scope>
    <source>
        <strain evidence="1 2">ATCC 19403</strain>
    </source>
</reference>
<evidence type="ECO:0008006" key="3">
    <source>
        <dbReference type="Google" id="ProtNLM"/>
    </source>
</evidence>